<keyword evidence="3" id="KW-1185">Reference proteome</keyword>
<reference evidence="3" key="1">
    <citation type="submission" date="2011-07" db="EMBL/GenBank/DDBJ databases">
        <authorList>
            <consortium name="Caenorhabditis brenneri Sequencing and Analysis Consortium"/>
            <person name="Wilson R.K."/>
        </authorList>
    </citation>
    <scope>NUCLEOTIDE SEQUENCE [LARGE SCALE GENOMIC DNA]</scope>
    <source>
        <strain evidence="3">PB2801</strain>
    </source>
</reference>
<dbReference type="HOGENOM" id="CLU_1918903_0_0_1"/>
<evidence type="ECO:0000313" key="2">
    <source>
        <dbReference type="EMBL" id="EGT45228.1"/>
    </source>
</evidence>
<organism evidence="3">
    <name type="scientific">Caenorhabditis brenneri</name>
    <name type="common">Nematode worm</name>
    <dbReference type="NCBI Taxonomy" id="135651"/>
    <lineage>
        <taxon>Eukaryota</taxon>
        <taxon>Metazoa</taxon>
        <taxon>Ecdysozoa</taxon>
        <taxon>Nematoda</taxon>
        <taxon>Chromadorea</taxon>
        <taxon>Rhabditida</taxon>
        <taxon>Rhabditina</taxon>
        <taxon>Rhabditomorpha</taxon>
        <taxon>Rhabditoidea</taxon>
        <taxon>Rhabditidae</taxon>
        <taxon>Peloderinae</taxon>
        <taxon>Caenorhabditis</taxon>
    </lineage>
</organism>
<dbReference type="Pfam" id="PF00651">
    <property type="entry name" value="BTB"/>
    <property type="match status" value="1"/>
</dbReference>
<protein>
    <recommendedName>
        <fullName evidence="1">BTB domain-containing protein</fullName>
    </recommendedName>
</protein>
<dbReference type="AlphaFoldDB" id="G0MW28"/>
<dbReference type="CDD" id="cd01165">
    <property type="entry name" value="BTB_POZ"/>
    <property type="match status" value="1"/>
</dbReference>
<sequence length="132" mass="15289">MNYYNVILIDENQKFHVWKEHLVKRCPYVDGLFFGNFEENGKNEVTPQEIPADGFQLFLECLKGVLETDGDVVCTVACLLTNKCANWLVSLRSCKFFLGYNYNMENVKVAAIPELTNDELEEVTKDRMHDQE</sequence>
<name>G0MW28_CAEBE</name>
<gene>
    <name evidence="2" type="ORF">CAEBREN_04113</name>
</gene>
<dbReference type="Proteomes" id="UP000008068">
    <property type="component" value="Unassembled WGS sequence"/>
</dbReference>
<evidence type="ECO:0000313" key="3">
    <source>
        <dbReference type="Proteomes" id="UP000008068"/>
    </source>
</evidence>
<dbReference type="PANTHER" id="PTHR22743">
    <property type="entry name" value="MEPRIN/TRAF-LIKE MATH FAMILY-C.ELEGANS"/>
    <property type="match status" value="1"/>
</dbReference>
<evidence type="ECO:0000259" key="1">
    <source>
        <dbReference type="Pfam" id="PF00651"/>
    </source>
</evidence>
<dbReference type="EMBL" id="GL379815">
    <property type="protein sequence ID" value="EGT45228.1"/>
    <property type="molecule type" value="Genomic_DNA"/>
</dbReference>
<dbReference type="InParanoid" id="G0MW28"/>
<dbReference type="InterPro" id="IPR052664">
    <property type="entry name" value="BTB-MATH_domain_protein"/>
</dbReference>
<dbReference type="InterPro" id="IPR011333">
    <property type="entry name" value="SKP1/BTB/POZ_sf"/>
</dbReference>
<dbReference type="Gene3D" id="3.30.710.10">
    <property type="entry name" value="Potassium Channel Kv1.1, Chain A"/>
    <property type="match status" value="1"/>
</dbReference>
<dbReference type="PANTHER" id="PTHR22743:SF165">
    <property type="entry name" value="BTB AND MATH DOMAIN CONTAINING-RELATED"/>
    <property type="match status" value="1"/>
</dbReference>
<accession>G0MW28</accession>
<feature type="domain" description="BTB" evidence="1">
    <location>
        <begin position="6"/>
        <end position="62"/>
    </location>
</feature>
<dbReference type="InterPro" id="IPR000210">
    <property type="entry name" value="BTB/POZ_dom"/>
</dbReference>
<dbReference type="SUPFAM" id="SSF54695">
    <property type="entry name" value="POZ domain"/>
    <property type="match status" value="1"/>
</dbReference>
<proteinExistence type="predicted"/>